<evidence type="ECO:0000313" key="4">
    <source>
        <dbReference type="Proteomes" id="UP000829685"/>
    </source>
</evidence>
<comment type="caution">
    <text evidence="3">The sequence shown here is derived from an EMBL/GenBank/DDBJ whole genome shotgun (WGS) entry which is preliminary data.</text>
</comment>
<reference evidence="3" key="1">
    <citation type="submission" date="2021-03" db="EMBL/GenBank/DDBJ databases">
        <title>Revisited historic fungal species revealed as producer of novel bioactive compounds through whole genome sequencing and comparative genomics.</title>
        <authorList>
            <person name="Vignolle G.A."/>
            <person name="Hochenegger N."/>
            <person name="Mach R.L."/>
            <person name="Mach-Aigner A.R."/>
            <person name="Javad Rahimi M."/>
            <person name="Salim K.A."/>
            <person name="Chan C.M."/>
            <person name="Lim L.B.L."/>
            <person name="Cai F."/>
            <person name="Druzhinina I.S."/>
            <person name="U'Ren J.M."/>
            <person name="Derntl C."/>
        </authorList>
    </citation>
    <scope>NUCLEOTIDE SEQUENCE</scope>
    <source>
        <strain evidence="3">TUCIM 5799</strain>
    </source>
</reference>
<evidence type="ECO:0000256" key="1">
    <source>
        <dbReference type="SAM" id="MobiDB-lite"/>
    </source>
</evidence>
<feature type="region of interest" description="Disordered" evidence="1">
    <location>
        <begin position="146"/>
        <end position="186"/>
    </location>
</feature>
<evidence type="ECO:0000313" key="3">
    <source>
        <dbReference type="EMBL" id="KAI1881477.1"/>
    </source>
</evidence>
<evidence type="ECO:0008006" key="5">
    <source>
        <dbReference type="Google" id="ProtNLM"/>
    </source>
</evidence>
<feature type="compositionally biased region" description="Low complexity" evidence="1">
    <location>
        <begin position="1"/>
        <end position="34"/>
    </location>
</feature>
<proteinExistence type="predicted"/>
<keyword evidence="2" id="KW-0812">Transmembrane</keyword>
<organism evidence="3 4">
    <name type="scientific">Neoarthrinium moseri</name>
    <dbReference type="NCBI Taxonomy" id="1658444"/>
    <lineage>
        <taxon>Eukaryota</taxon>
        <taxon>Fungi</taxon>
        <taxon>Dikarya</taxon>
        <taxon>Ascomycota</taxon>
        <taxon>Pezizomycotina</taxon>
        <taxon>Sordariomycetes</taxon>
        <taxon>Xylariomycetidae</taxon>
        <taxon>Amphisphaeriales</taxon>
        <taxon>Apiosporaceae</taxon>
        <taxon>Neoarthrinium</taxon>
    </lineage>
</organism>
<feature type="transmembrane region" description="Helical" evidence="2">
    <location>
        <begin position="119"/>
        <end position="143"/>
    </location>
</feature>
<feature type="region of interest" description="Disordered" evidence="1">
    <location>
        <begin position="66"/>
        <end position="107"/>
    </location>
</feature>
<dbReference type="AlphaFoldDB" id="A0A9Q0AW46"/>
<sequence length="303" mass="32071">MAYQQHYQQPQYPQEQYPQGPAAGYAANWNANNNWDSSAPEVVPQWHQPPTGHAAEGIARANHWVAAQQQSSMSPPPTAKTPFSDYGSATTGSYPLHPGTVVPPPPKPRDRICGVKKNVFFIVLAIAAFVFVVGIATGLGVGLGSGKNSSNAAASGQSTSSSSTSTTSTPTTSSETPTKVSPTPSFTGTVTKGSVLCPRDNGTVYISSITSKPFNVECGHDYNSQDGAKDLSHQPAATMAECIDACGENDSCVGVGWGNYQGTYTCWLKKQLGTPNDSSKWYFAKLQDLDASSGPESRRWVDG</sequence>
<keyword evidence="4" id="KW-1185">Reference proteome</keyword>
<keyword evidence="2" id="KW-1133">Transmembrane helix</keyword>
<gene>
    <name evidence="3" type="ORF">JX265_000303</name>
</gene>
<dbReference type="Proteomes" id="UP000829685">
    <property type="component" value="Unassembled WGS sequence"/>
</dbReference>
<keyword evidence="2" id="KW-0472">Membrane</keyword>
<accession>A0A9Q0AW46</accession>
<feature type="compositionally biased region" description="Low complexity" evidence="1">
    <location>
        <begin position="146"/>
        <end position="185"/>
    </location>
</feature>
<name>A0A9Q0AW46_9PEZI</name>
<dbReference type="EMBL" id="JAFIMR010000001">
    <property type="protein sequence ID" value="KAI1881477.1"/>
    <property type="molecule type" value="Genomic_DNA"/>
</dbReference>
<evidence type="ECO:0000256" key="2">
    <source>
        <dbReference type="SAM" id="Phobius"/>
    </source>
</evidence>
<dbReference type="Gene3D" id="3.50.4.10">
    <property type="entry name" value="Hepatocyte Growth Factor"/>
    <property type="match status" value="1"/>
</dbReference>
<protein>
    <recommendedName>
        <fullName evidence="5">Apple domain-containing protein</fullName>
    </recommendedName>
</protein>
<feature type="region of interest" description="Disordered" evidence="1">
    <location>
        <begin position="1"/>
        <end position="43"/>
    </location>
</feature>